<dbReference type="KEGG" id="mox:DAMO_2641"/>
<dbReference type="STRING" id="671143.DAMO_2641"/>
<dbReference type="InterPro" id="IPR011989">
    <property type="entry name" value="ARM-like"/>
</dbReference>
<dbReference type="AlphaFoldDB" id="D5MK92"/>
<dbReference type="SUPFAM" id="SSF48371">
    <property type="entry name" value="ARM repeat"/>
    <property type="match status" value="1"/>
</dbReference>
<protein>
    <submittedName>
        <fullName evidence="1">HEAT domain protein repeat-containing protein</fullName>
    </submittedName>
</protein>
<gene>
    <name evidence="1" type="ORF">DAMO_2641</name>
</gene>
<evidence type="ECO:0000313" key="2">
    <source>
        <dbReference type="Proteomes" id="UP000006898"/>
    </source>
</evidence>
<reference evidence="1 2" key="1">
    <citation type="journal article" date="2010" name="Nature">
        <title>Nitrite-driven anaerobic methane oxidation by oxygenic bacteria.</title>
        <authorList>
            <person name="Ettwig K.F."/>
            <person name="Butler M.K."/>
            <person name="Le Paslier D."/>
            <person name="Pelletier E."/>
            <person name="Mangenot S."/>
            <person name="Kuypers M.M.M."/>
            <person name="Schreiber F."/>
            <person name="Dutilh B.E."/>
            <person name="Zedelius J."/>
            <person name="de Beer D."/>
            <person name="Gloerich J."/>
            <person name="Wessels H.J.C.T."/>
            <person name="van Allen T."/>
            <person name="Luesken F."/>
            <person name="Wu M."/>
            <person name="van de Pas-Schoonen K.T."/>
            <person name="Op den Camp H.J.M."/>
            <person name="Janssen-Megens E.M."/>
            <person name="Francoijs K-J."/>
            <person name="Stunnenberg H."/>
            <person name="Weissenbach J."/>
            <person name="Jetten M.S.M."/>
            <person name="Strous M."/>
        </authorList>
    </citation>
    <scope>NUCLEOTIDE SEQUENCE [LARGE SCALE GENOMIC DNA]</scope>
</reference>
<accession>D5MK92</accession>
<dbReference type="eggNOG" id="COG1413">
    <property type="taxonomic scope" value="Bacteria"/>
</dbReference>
<organism evidence="1 2">
    <name type="scientific">Methylomirabilis oxygeniifera</name>
    <dbReference type="NCBI Taxonomy" id="671143"/>
    <lineage>
        <taxon>Bacteria</taxon>
        <taxon>Candidatus Methylomirabilota</taxon>
        <taxon>Candidatus Methylomirabilia</taxon>
        <taxon>Candidatus Methylomirabilales</taxon>
        <taxon>Candidatus Methylomirabilaceae</taxon>
        <taxon>Candidatus Methylomirabilis</taxon>
    </lineage>
</organism>
<evidence type="ECO:0000313" key="1">
    <source>
        <dbReference type="EMBL" id="CBE69714.1"/>
    </source>
</evidence>
<dbReference type="HOGENOM" id="CLU_2932676_0_0_0"/>
<dbReference type="InterPro" id="IPR016024">
    <property type="entry name" value="ARM-type_fold"/>
</dbReference>
<dbReference type="EMBL" id="FP565575">
    <property type="protein sequence ID" value="CBE69714.1"/>
    <property type="molecule type" value="Genomic_DNA"/>
</dbReference>
<dbReference type="Pfam" id="PF13646">
    <property type="entry name" value="HEAT_2"/>
    <property type="match status" value="1"/>
</dbReference>
<dbReference type="Proteomes" id="UP000006898">
    <property type="component" value="Chromosome"/>
</dbReference>
<name>D5MK92_METO1</name>
<dbReference type="Gene3D" id="1.25.10.10">
    <property type="entry name" value="Leucine-rich Repeat Variant"/>
    <property type="match status" value="1"/>
</dbReference>
<sequence length="60" mass="6706">MSDETVDSSVRVRAARALGDWGSTRLLPDLECIAQQDADEHVRRAARKALEQIRQRTAGK</sequence>
<proteinExistence type="predicted"/>